<accession>A0A2P2KIQ8</accession>
<reference evidence="1" key="1">
    <citation type="submission" date="2018-02" db="EMBL/GenBank/DDBJ databases">
        <title>Rhizophora mucronata_Transcriptome.</title>
        <authorList>
            <person name="Meera S.P."/>
            <person name="Sreeshan A."/>
            <person name="Augustine A."/>
        </authorList>
    </citation>
    <scope>NUCLEOTIDE SEQUENCE</scope>
    <source>
        <tissue evidence="1">Leaf</tissue>
    </source>
</reference>
<dbReference type="AlphaFoldDB" id="A0A2P2KIQ8"/>
<sequence length="26" mass="3041">MVSFEMNDRKSKSDFHYLCMLCGGKI</sequence>
<organism evidence="1">
    <name type="scientific">Rhizophora mucronata</name>
    <name type="common">Asiatic mangrove</name>
    <dbReference type="NCBI Taxonomy" id="61149"/>
    <lineage>
        <taxon>Eukaryota</taxon>
        <taxon>Viridiplantae</taxon>
        <taxon>Streptophyta</taxon>
        <taxon>Embryophyta</taxon>
        <taxon>Tracheophyta</taxon>
        <taxon>Spermatophyta</taxon>
        <taxon>Magnoliopsida</taxon>
        <taxon>eudicotyledons</taxon>
        <taxon>Gunneridae</taxon>
        <taxon>Pentapetalae</taxon>
        <taxon>rosids</taxon>
        <taxon>fabids</taxon>
        <taxon>Malpighiales</taxon>
        <taxon>Rhizophoraceae</taxon>
        <taxon>Rhizophora</taxon>
    </lineage>
</organism>
<proteinExistence type="predicted"/>
<dbReference type="EMBL" id="GGEC01025107">
    <property type="protein sequence ID" value="MBX05591.1"/>
    <property type="molecule type" value="Transcribed_RNA"/>
</dbReference>
<protein>
    <submittedName>
        <fullName evidence="1">Uncharacterized protein</fullName>
    </submittedName>
</protein>
<name>A0A2P2KIQ8_RHIMU</name>
<evidence type="ECO:0000313" key="1">
    <source>
        <dbReference type="EMBL" id="MBX05591.1"/>
    </source>
</evidence>